<feature type="compositionally biased region" description="Low complexity" evidence="2">
    <location>
        <begin position="298"/>
        <end position="311"/>
    </location>
</feature>
<reference evidence="3 4" key="1">
    <citation type="submission" date="2023-08" db="EMBL/GenBank/DDBJ databases">
        <title>Annotated Genome Sequence of Vanrija albida AlHP1.</title>
        <authorList>
            <person name="Herzog R."/>
        </authorList>
    </citation>
    <scope>NUCLEOTIDE SEQUENCE [LARGE SCALE GENOMIC DNA]</scope>
    <source>
        <strain evidence="3 4">AlHP1</strain>
    </source>
</reference>
<feature type="region of interest" description="Disordered" evidence="2">
    <location>
        <begin position="95"/>
        <end position="163"/>
    </location>
</feature>
<accession>A0ABR3QE83</accession>
<gene>
    <name evidence="3" type="ORF">Q8F55_000769</name>
</gene>
<feature type="region of interest" description="Disordered" evidence="2">
    <location>
        <begin position="34"/>
        <end position="81"/>
    </location>
</feature>
<evidence type="ECO:0000313" key="4">
    <source>
        <dbReference type="Proteomes" id="UP001565368"/>
    </source>
</evidence>
<keyword evidence="4" id="KW-1185">Reference proteome</keyword>
<evidence type="ECO:0000256" key="2">
    <source>
        <dbReference type="SAM" id="MobiDB-lite"/>
    </source>
</evidence>
<name>A0ABR3QE83_9TREE</name>
<feature type="region of interest" description="Disordered" evidence="2">
    <location>
        <begin position="937"/>
        <end position="976"/>
    </location>
</feature>
<proteinExistence type="predicted"/>
<feature type="compositionally biased region" description="Polar residues" evidence="2">
    <location>
        <begin position="368"/>
        <end position="386"/>
    </location>
</feature>
<feature type="compositionally biased region" description="Low complexity" evidence="2">
    <location>
        <begin position="98"/>
        <end position="107"/>
    </location>
</feature>
<dbReference type="EMBL" id="JBBXJM010000001">
    <property type="protein sequence ID" value="KAL1413020.1"/>
    <property type="molecule type" value="Genomic_DNA"/>
</dbReference>
<comment type="caution">
    <text evidence="3">The sequence shown here is derived from an EMBL/GenBank/DDBJ whole genome shotgun (WGS) entry which is preliminary data.</text>
</comment>
<sequence length="976" mass="104875">MAPQASSDPFDDDDDFFADPAALSAIAAIEERALSASQAPRKAGSSYHHQVARPGAGPRSAAASTSARGRPPAPLRTNPETRVCGFGWETGGKHASKHAAAQAARPAAIDEESPPTEFVLGADGRYGLAPGSGDDEPIIDRPATAKSSDVGRANSDSPASRPVRRATFGAFDLDNFNDLHWRAQRATAGARADISALELKAGGPWRDEVQSGGDAADDIAKLQQQLWAAQGQAANAVRAKQTLETQLKAEIDRLRASARDMENQIKQREHDAKQKVESMKTQVAFSSHLALASASKAKQQSQWAASQRAGAPTPMRTGSPLRDKTMVTPAPLSRSAKGKARIPPPRFDGLSNAFHQGPGSRTKRQRTEMPSPSNSPNRTPQMTTPTKRQRSMSPAVLSPIQSQGSQGIRPPTPRGEGEGMDWEPDVATGLPDVSSLRDPKAELVHHILNHVVLSPLQVFLDYTNQPTILRIVSQPTVTTVPVVTDGHAPWKDLCSDLLRLCSDTELSFEELSPELVRVLSGMVGLTMDLTFCGDSLGAAGARSMLCCLISACRLVSSTLLLFPTLLHSNVDAAASMVANINWMSEFIGHPDANGGELDKFWLELEKELDEAADKNGGALVNWSNLAAEQRPSRLWRAEFADSLAELAEAICMSEGKSVWTSDELAHTIIMFVQSDHAATVVRGLGLFVVAACRQDHFRPLLFPVKLAGGSDAHVIDRVARFLASGHKDLAADQSYRVKTDILSALFMLAAHDPDAIVLLTEKSVLVPALLTLLHRESSRIWGVRGGVAPSYNALSVVAPTIALLHHMVYPAPLPKTNAASQAPDALDDPDAHLFAGTPPQAVDLARRLQEASSTNEFNGIQHVFVSALGALAYGNVDVDDGAWGLAARPPGDHPPSKRERAREAWLNDIRTIQFLAQDLLEAVVEGPEGDSVYEMYEEEGGSEEAGAGAGAAREMDVDDDYDEEQRVMEGEWVEDE</sequence>
<protein>
    <submittedName>
        <fullName evidence="3">Uncharacterized protein</fullName>
    </submittedName>
</protein>
<feature type="region of interest" description="Disordered" evidence="2">
    <location>
        <begin position="298"/>
        <end position="422"/>
    </location>
</feature>
<evidence type="ECO:0000313" key="3">
    <source>
        <dbReference type="EMBL" id="KAL1413020.1"/>
    </source>
</evidence>
<keyword evidence="1" id="KW-0175">Coiled coil</keyword>
<organism evidence="3 4">
    <name type="scientific">Vanrija albida</name>
    <dbReference type="NCBI Taxonomy" id="181172"/>
    <lineage>
        <taxon>Eukaryota</taxon>
        <taxon>Fungi</taxon>
        <taxon>Dikarya</taxon>
        <taxon>Basidiomycota</taxon>
        <taxon>Agaricomycotina</taxon>
        <taxon>Tremellomycetes</taxon>
        <taxon>Trichosporonales</taxon>
        <taxon>Trichosporonaceae</taxon>
        <taxon>Vanrija</taxon>
    </lineage>
</organism>
<feature type="compositionally biased region" description="Low complexity" evidence="2">
    <location>
        <begin position="52"/>
        <end position="70"/>
    </location>
</feature>
<feature type="coiled-coil region" evidence="1">
    <location>
        <begin position="244"/>
        <end position="271"/>
    </location>
</feature>
<dbReference type="RefSeq" id="XP_069212964.1">
    <property type="nucleotide sequence ID" value="XM_069349420.1"/>
</dbReference>
<dbReference type="Proteomes" id="UP001565368">
    <property type="component" value="Unassembled WGS sequence"/>
</dbReference>
<evidence type="ECO:0000256" key="1">
    <source>
        <dbReference type="SAM" id="Coils"/>
    </source>
</evidence>
<dbReference type="GeneID" id="95981812"/>